<proteinExistence type="predicted"/>
<keyword evidence="2" id="KW-1185">Reference proteome</keyword>
<sequence length="179" mass="18699">MADHTVALSVDNGCYHLTDPATAQPLLYHTGANGLVGVLGDGAACVCTGTLTGYVRVTVLAAQEPPAAPDPAAWDDIVEVSFTSPSGRFGPACPEAALLPNLASAGVGTYRLRVHVRGRDTAARAETANNADDVTEEHLIISWPDAGGEPETIIQATDAFGARLRAHPPTRPRCRRPIP</sequence>
<accession>A0ABP7X2C1</accession>
<name>A0ABP7X2C1_9ACTN</name>
<evidence type="ECO:0000313" key="2">
    <source>
        <dbReference type="Proteomes" id="UP001500683"/>
    </source>
</evidence>
<dbReference type="Proteomes" id="UP001500683">
    <property type="component" value="Unassembled WGS sequence"/>
</dbReference>
<comment type="caution">
    <text evidence="1">The sequence shown here is derived from an EMBL/GenBank/DDBJ whole genome shotgun (WGS) entry which is preliminary data.</text>
</comment>
<dbReference type="RefSeq" id="WP_344957693.1">
    <property type="nucleotide sequence ID" value="NZ_BAAAZG010000061.1"/>
</dbReference>
<protein>
    <submittedName>
        <fullName evidence="1">Uncharacterized protein</fullName>
    </submittedName>
</protein>
<evidence type="ECO:0000313" key="1">
    <source>
        <dbReference type="EMBL" id="GAA4100992.1"/>
    </source>
</evidence>
<dbReference type="EMBL" id="BAAAZG010000061">
    <property type="protein sequence ID" value="GAA4100992.1"/>
    <property type="molecule type" value="Genomic_DNA"/>
</dbReference>
<gene>
    <name evidence="1" type="ORF">GCM10022214_78130</name>
</gene>
<reference evidence="2" key="1">
    <citation type="journal article" date="2019" name="Int. J. Syst. Evol. Microbiol.">
        <title>The Global Catalogue of Microorganisms (GCM) 10K type strain sequencing project: providing services to taxonomists for standard genome sequencing and annotation.</title>
        <authorList>
            <consortium name="The Broad Institute Genomics Platform"/>
            <consortium name="The Broad Institute Genome Sequencing Center for Infectious Disease"/>
            <person name="Wu L."/>
            <person name="Ma J."/>
        </authorList>
    </citation>
    <scope>NUCLEOTIDE SEQUENCE [LARGE SCALE GENOMIC DNA]</scope>
    <source>
        <strain evidence="2">JCM 16702</strain>
    </source>
</reference>
<organism evidence="1 2">
    <name type="scientific">Actinomadura miaoliensis</name>
    <dbReference type="NCBI Taxonomy" id="430685"/>
    <lineage>
        <taxon>Bacteria</taxon>
        <taxon>Bacillati</taxon>
        <taxon>Actinomycetota</taxon>
        <taxon>Actinomycetes</taxon>
        <taxon>Streptosporangiales</taxon>
        <taxon>Thermomonosporaceae</taxon>
        <taxon>Actinomadura</taxon>
    </lineage>
</organism>